<name>A0A1B8RNH5_9CLOT</name>
<dbReference type="InterPro" id="IPR025150">
    <property type="entry name" value="GH123_cat"/>
</dbReference>
<feature type="transmembrane region" description="Helical" evidence="3">
    <location>
        <begin position="1850"/>
        <end position="1866"/>
    </location>
</feature>
<evidence type="ECO:0000259" key="4">
    <source>
        <dbReference type="SMART" id="SM00635"/>
    </source>
</evidence>
<dbReference type="InterPro" id="IPR008964">
    <property type="entry name" value="Invasin/intimin_cell_adhesion"/>
</dbReference>
<dbReference type="Gene3D" id="1.20.1270.90">
    <property type="entry name" value="AF1782-like"/>
    <property type="match status" value="1"/>
</dbReference>
<dbReference type="PANTHER" id="PTHR23019">
    <property type="entry name" value="NUCLEAR PORE MEMBRANE GLYCOPROTEIN GP210-RELATED"/>
    <property type="match status" value="1"/>
</dbReference>
<keyword evidence="3" id="KW-0812">Transmembrane</keyword>
<reference evidence="5 6" key="1">
    <citation type="submission" date="2016-06" db="EMBL/GenBank/DDBJ databases">
        <authorList>
            <person name="Kjaerup R.B."/>
            <person name="Dalgaard T.S."/>
            <person name="Juul-Madsen H.R."/>
        </authorList>
    </citation>
    <scope>NUCLEOTIDE SEQUENCE [LARGE SCALE GENOMIC DNA]</scope>
    <source>
        <strain evidence="5 6">373-A1</strain>
    </source>
</reference>
<accession>A0A1B8RNH5</accession>
<proteinExistence type="predicted"/>
<dbReference type="PANTHER" id="PTHR23019:SF0">
    <property type="entry name" value="NUCLEAR PORE MEMBRANE GLYCOPROTEIN 210"/>
    <property type="match status" value="1"/>
</dbReference>
<keyword evidence="3" id="KW-1133">Transmembrane helix</keyword>
<dbReference type="Pfam" id="PF02368">
    <property type="entry name" value="Big_2"/>
    <property type="match status" value="3"/>
</dbReference>
<feature type="region of interest" description="Disordered" evidence="2">
    <location>
        <begin position="1817"/>
        <end position="1842"/>
    </location>
</feature>
<evidence type="ECO:0000256" key="2">
    <source>
        <dbReference type="SAM" id="MobiDB-lite"/>
    </source>
</evidence>
<dbReference type="Proteomes" id="UP000092714">
    <property type="component" value="Unassembled WGS sequence"/>
</dbReference>
<feature type="domain" description="BIG2" evidence="4">
    <location>
        <begin position="987"/>
        <end position="1064"/>
    </location>
</feature>
<dbReference type="InterPro" id="IPR036278">
    <property type="entry name" value="Sialidase_sf"/>
</dbReference>
<keyword evidence="6" id="KW-1185">Reference proteome</keyword>
<feature type="domain" description="BIG2" evidence="4">
    <location>
        <begin position="320"/>
        <end position="397"/>
    </location>
</feature>
<dbReference type="eggNOG" id="COG5492">
    <property type="taxonomic scope" value="Bacteria"/>
</dbReference>
<gene>
    <name evidence="5" type="ORF">CP373A1_11080</name>
</gene>
<evidence type="ECO:0000313" key="6">
    <source>
        <dbReference type="Proteomes" id="UP000092714"/>
    </source>
</evidence>
<protein>
    <recommendedName>
        <fullName evidence="4">BIG2 domain-containing protein</fullName>
    </recommendedName>
</protein>
<feature type="domain" description="BIG2" evidence="4">
    <location>
        <begin position="1269"/>
        <end position="1345"/>
    </location>
</feature>
<dbReference type="SUPFAM" id="SSF49373">
    <property type="entry name" value="Invasin/intimin cell-adhesion fragments"/>
    <property type="match status" value="3"/>
</dbReference>
<keyword evidence="1" id="KW-0175">Coiled coil</keyword>
<dbReference type="Gene3D" id="2.60.120.260">
    <property type="entry name" value="Galactose-binding domain-like"/>
    <property type="match status" value="2"/>
</dbReference>
<sequence>MRKRFFKISIGLLVTFIMSIMPVNIQYIFAAENEMLVDDTVTTGVHYFTYTEETDTSGKNGWASDKKSSIKGEEYAQTQHWVWNNDSKEAAKHTYTFTFEGTGVELWGVKSDDYNMFQLDNGQIEKVKIEGEADTPTKLYSKTGLTKGRHTVKVTLAENGKGLQVSYAKVIGASQDNPDNQIEKIIPTKVEGTTNKFTYNNPNGFKWSFSSSEAYIDTKGDVSKAEECYYEIPFYGNGIEIFANKNHNHGIVKFTIDGKYDKEVDLYNSTRTQAQSVYKISGLEEGNHTLKAVMQTKKNSGSSNYVNQVAYAEVSHAPYVIKDIILAEKSYEMSEGATQKIEYTLTPEYVTVNDIVFESQNKDIATVNSKGVITAVKEGTAKITVSSEKANIKKEITVNVKKAVPGIGGSIVDVNTQYTQDRYEDVKKLGTTSATLTAWKNDKAISEISLYSKDSKLSNVSISVSDFKNGEKVLKSDNIKATFIKSVKAYNGEYLGYGDKNREVPAETETNRSESNDVLYQTTPIEIGFNKLQNVWVEVNVPKGTEPGTYTGKLKVTADGIKEPLEFTYTLNVQDAELPDAKEFENGFDIELWQYPYSSAEYYNVEPFSEKHLEIMKSSMLKYKEIGGHAITTSIVEDAWNAQTYSKNDVHYPSMIKWTKKADGTFEYDYTHFDKWVKFNKELGIGDKIVLYSIAPWHNSFAYWEGDKLVYEKYKVGDARYTKVWKDFLQDLVDHLTNMGWFEESYIGIDERGFSNAAFDIVDSVKNIHGKSLKTAGAMDGFVDKPDLALRVYDLNVGDTAAAKHPKEFEKLLENRNELGLRTTLYSCTEHQPGNFSLSAPVESYWSIINAGKSETAGFLRWAYDAWVEDPLRDTTHNAFEPGDCFLIYPDEKDAENPTSKSSVRLEIMAKGVRDVNKLLIMEKEVASLESEIDALYGNITITPVTSRSYLSEDKVNQLSQEVEKFTEGINKLTERYINLKENGANEVESVTIDGNEKEIMLGSTVQLKAVVKPDNLLNNRVTWTSSNEGIASVNDKGVVTANKLGSVTITAISVQDESKKATIKVTVSPVTIDKSAQVSYYSFDKDKDGKVVDEWGSRNGINEGTIAKGKSNNALKVTEDGKSVTLEGDSQIAADDAWSIAYWVNTDAEFNKEISVISDKDKAFAASLKMAENRDSGFRVGKGNGDVLTFQYDFKPDNWYHIAWTQSKTDGLSMYINGQLIQKNDWTKKNTVKFPMDIIGSTGFTGLIDEVKVYNKVLNPSEIASTMLVKGLNITENYKRLYIGETYTVETNLLSDNEDKTITYKSSNPNIASVDENGVVTAKERGLTTITVENKAGGYKEEVTIEVSKKLTISNTLETYELPVNRLTDIERSPGGDRQYLGQPDMVRTSTGRLITAYPKGHGKGPIIMQISDDNGETWTENNNIPSSWIGSQETPTLYVLPLGNGKERIMMITACPGWGTDSNGNKTGWNTSYSDDNGETWTEYKHWYSNHENGKENNVIVGMASLVQLKDESGNYIQKWMGVYHDYDYDYVNYKTYLTFNENGEEQWSEPEPYLSDYRNIESTYKMCEIGMFRSPDGKRIVGLARSQSHNNPATMIYSDDEGNSWSKPMDLPGSLAGERHKAAYDPISGRLVISFREIQYDLNGNNTFDGDADWTAGEWVAWVGTYEDLMEQRDGQYRIEICKDYSKSAKSGDTGYAGVVVLDDGTFIMDSYGHWDEEFSNNWTGGVTTDLCYIKQAKFKLSEIDNMAGLIDRSELEELIDKVSGLNKYEYTPESWSDFEIALNKAINVKDNVESTQDEIDEAKEKLSKSFDNLKKNKTDTGGSEDTSDNDVDDSNSVKTGDTTNTAMLYLVALMSLSVMFIFKRKRRSI</sequence>
<evidence type="ECO:0000313" key="5">
    <source>
        <dbReference type="EMBL" id="OBY10306.1"/>
    </source>
</evidence>
<dbReference type="Pfam" id="PF13385">
    <property type="entry name" value="Laminin_G_3"/>
    <property type="match status" value="1"/>
</dbReference>
<dbReference type="Gene3D" id="2.120.10.10">
    <property type="match status" value="1"/>
</dbReference>
<dbReference type="CDD" id="cd15482">
    <property type="entry name" value="Sialidase_non-viral"/>
    <property type="match status" value="1"/>
</dbReference>
<dbReference type="eggNOG" id="COG3934">
    <property type="taxonomic scope" value="Bacteria"/>
</dbReference>
<dbReference type="InterPro" id="IPR003343">
    <property type="entry name" value="Big_2"/>
</dbReference>
<dbReference type="EMBL" id="MAPZ01000021">
    <property type="protein sequence ID" value="OBY10306.1"/>
    <property type="molecule type" value="Genomic_DNA"/>
</dbReference>
<dbReference type="InterPro" id="IPR053850">
    <property type="entry name" value="Glyco_hydro_123_N_2"/>
</dbReference>
<dbReference type="SUPFAM" id="SSF49899">
    <property type="entry name" value="Concanavalin A-like lectins/glucanases"/>
    <property type="match status" value="1"/>
</dbReference>
<evidence type="ECO:0000256" key="3">
    <source>
        <dbReference type="SAM" id="Phobius"/>
    </source>
</evidence>
<dbReference type="Gene3D" id="2.60.120.200">
    <property type="match status" value="1"/>
</dbReference>
<organism evidence="5 6">
    <name type="scientific">Clostridium paraputrificum</name>
    <dbReference type="NCBI Taxonomy" id="29363"/>
    <lineage>
        <taxon>Bacteria</taxon>
        <taxon>Bacillati</taxon>
        <taxon>Bacillota</taxon>
        <taxon>Clostridia</taxon>
        <taxon>Eubacteriales</taxon>
        <taxon>Clostridiaceae</taxon>
        <taxon>Clostridium</taxon>
    </lineage>
</organism>
<dbReference type="RefSeq" id="WP_065254602.1">
    <property type="nucleotide sequence ID" value="NZ_MAPZ01000021.1"/>
</dbReference>
<dbReference type="InterPro" id="IPR013320">
    <property type="entry name" value="ConA-like_dom_sf"/>
</dbReference>
<dbReference type="Gene3D" id="2.60.40.1080">
    <property type="match status" value="3"/>
</dbReference>
<dbReference type="NCBIfam" id="TIGR01167">
    <property type="entry name" value="LPXTG_anchor"/>
    <property type="match status" value="1"/>
</dbReference>
<dbReference type="SMART" id="SM00635">
    <property type="entry name" value="BID_2"/>
    <property type="match status" value="3"/>
</dbReference>
<feature type="coiled-coil region" evidence="1">
    <location>
        <begin position="919"/>
        <end position="983"/>
    </location>
</feature>
<dbReference type="SUPFAM" id="SSF50939">
    <property type="entry name" value="Sialidases"/>
    <property type="match status" value="1"/>
</dbReference>
<dbReference type="OrthoDB" id="197680at2"/>
<dbReference type="InterPro" id="IPR045197">
    <property type="entry name" value="NUP210-like"/>
</dbReference>
<dbReference type="Pfam" id="PF13320">
    <property type="entry name" value="GH123_cat"/>
    <property type="match status" value="1"/>
</dbReference>
<dbReference type="eggNOG" id="COG4409">
    <property type="taxonomic scope" value="Bacteria"/>
</dbReference>
<keyword evidence="3" id="KW-0472">Membrane</keyword>
<comment type="caution">
    <text evidence="5">The sequence shown here is derived from an EMBL/GenBank/DDBJ whole genome shotgun (WGS) entry which is preliminary data.</text>
</comment>
<dbReference type="Pfam" id="PF22680">
    <property type="entry name" value="Glyco_hydro_123_N_2"/>
    <property type="match status" value="1"/>
</dbReference>
<evidence type="ECO:0000256" key="1">
    <source>
        <dbReference type="SAM" id="Coils"/>
    </source>
</evidence>